<dbReference type="AlphaFoldDB" id="A0A5E4R7B1"/>
<evidence type="ECO:0000313" key="2">
    <source>
        <dbReference type="EMBL" id="VVD05230.1"/>
    </source>
</evidence>
<proteinExistence type="predicted"/>
<evidence type="ECO:0000256" key="1">
    <source>
        <dbReference type="SAM" id="Coils"/>
    </source>
</evidence>
<evidence type="ECO:0008006" key="4">
    <source>
        <dbReference type="Google" id="ProtNLM"/>
    </source>
</evidence>
<keyword evidence="1" id="KW-0175">Coiled coil</keyword>
<organism evidence="2 3">
    <name type="scientific">Leptidea sinapis</name>
    <dbReference type="NCBI Taxonomy" id="189913"/>
    <lineage>
        <taxon>Eukaryota</taxon>
        <taxon>Metazoa</taxon>
        <taxon>Ecdysozoa</taxon>
        <taxon>Arthropoda</taxon>
        <taxon>Hexapoda</taxon>
        <taxon>Insecta</taxon>
        <taxon>Pterygota</taxon>
        <taxon>Neoptera</taxon>
        <taxon>Endopterygota</taxon>
        <taxon>Lepidoptera</taxon>
        <taxon>Glossata</taxon>
        <taxon>Ditrysia</taxon>
        <taxon>Papilionoidea</taxon>
        <taxon>Pieridae</taxon>
        <taxon>Dismorphiinae</taxon>
        <taxon>Leptidea</taxon>
    </lineage>
</organism>
<dbReference type="Gene3D" id="3.30.40.10">
    <property type="entry name" value="Zinc/RING finger domain, C3HC4 (zinc finger)"/>
    <property type="match status" value="1"/>
</dbReference>
<dbReference type="Proteomes" id="UP000324832">
    <property type="component" value="Unassembled WGS sequence"/>
</dbReference>
<dbReference type="InterPro" id="IPR011011">
    <property type="entry name" value="Znf_FYVE_PHD"/>
</dbReference>
<dbReference type="SUPFAM" id="SSF57903">
    <property type="entry name" value="FYVE/PHD zinc finger"/>
    <property type="match status" value="1"/>
</dbReference>
<reference evidence="2 3" key="1">
    <citation type="submission" date="2017-07" db="EMBL/GenBank/DDBJ databases">
        <authorList>
            <person name="Talla V."/>
            <person name="Backstrom N."/>
        </authorList>
    </citation>
    <scope>NUCLEOTIDE SEQUENCE [LARGE SCALE GENOMIC DNA]</scope>
</reference>
<evidence type="ECO:0000313" key="3">
    <source>
        <dbReference type="Proteomes" id="UP000324832"/>
    </source>
</evidence>
<feature type="coiled-coil region" evidence="1">
    <location>
        <begin position="256"/>
        <end position="290"/>
    </location>
</feature>
<gene>
    <name evidence="2" type="ORF">LSINAPIS_LOCUS14811</name>
</gene>
<keyword evidence="3" id="KW-1185">Reference proteome</keyword>
<dbReference type="EMBL" id="FZQP02006945">
    <property type="protein sequence ID" value="VVD05230.1"/>
    <property type="molecule type" value="Genomic_DNA"/>
</dbReference>
<name>A0A5E4R7B1_9NEOP</name>
<sequence>MSVSQRQALKAPHHSRRCDCVLGIDKNDNKLPASARVLAAAAGQLTHTAQTLILSKVQPIIAWIATRTSSEETKSPRSKMRISAHLVGLATCTPSRRGTGVLLRSRIQKRGLKCSAVSCALLYHSECVKYNDVTPSNRATWVCPSCTARKPKYDNSNTPFQGSNRKQQTPDNATVLPPLLGMTSGQNQEVINEIRNLRREMKEHFENQQTCLNKFDAKLIEVQKEEEVDELTKSVQYLSNAYDDQIGLNEESKKILSNLNVVNQNLRSQMTELNSKIDHLEQQARDCNIELQCIPEIKNENILTIIQQMASVVSCELSDSSILNFHRVAKMDTKSQRPRRGGVAIAVSKKIESVRKYEWESVCEDLWIAIKVSHNIFIYFCGVYVPPH</sequence>
<dbReference type="InterPro" id="IPR013083">
    <property type="entry name" value="Znf_RING/FYVE/PHD"/>
</dbReference>
<feature type="non-terminal residue" evidence="2">
    <location>
        <position position="388"/>
    </location>
</feature>
<protein>
    <recommendedName>
        <fullName evidence="4">Zinc finger PHD-type domain-containing protein</fullName>
    </recommendedName>
</protein>
<accession>A0A5E4R7B1</accession>